<evidence type="ECO:0000313" key="3">
    <source>
        <dbReference type="Proteomes" id="UP000316598"/>
    </source>
</evidence>
<name>A0A5C5WTY2_9BACT</name>
<organism evidence="2 3">
    <name type="scientific">Rubripirellula amarantea</name>
    <dbReference type="NCBI Taxonomy" id="2527999"/>
    <lineage>
        <taxon>Bacteria</taxon>
        <taxon>Pseudomonadati</taxon>
        <taxon>Planctomycetota</taxon>
        <taxon>Planctomycetia</taxon>
        <taxon>Pirellulales</taxon>
        <taxon>Pirellulaceae</taxon>
        <taxon>Rubripirellula</taxon>
    </lineage>
</organism>
<keyword evidence="1" id="KW-0812">Transmembrane</keyword>
<evidence type="ECO:0000256" key="1">
    <source>
        <dbReference type="SAM" id="Phobius"/>
    </source>
</evidence>
<keyword evidence="1" id="KW-0472">Membrane</keyword>
<gene>
    <name evidence="2" type="ORF">Pla22_16630</name>
</gene>
<dbReference type="EMBL" id="SJPI01000001">
    <property type="protein sequence ID" value="TWT54028.1"/>
    <property type="molecule type" value="Genomic_DNA"/>
</dbReference>
<feature type="transmembrane region" description="Helical" evidence="1">
    <location>
        <begin position="89"/>
        <end position="110"/>
    </location>
</feature>
<dbReference type="Proteomes" id="UP000316598">
    <property type="component" value="Unassembled WGS sequence"/>
</dbReference>
<proteinExistence type="predicted"/>
<reference evidence="2 3" key="1">
    <citation type="submission" date="2019-02" db="EMBL/GenBank/DDBJ databases">
        <title>Deep-cultivation of Planctomycetes and their phenomic and genomic characterization uncovers novel biology.</title>
        <authorList>
            <person name="Wiegand S."/>
            <person name="Jogler M."/>
            <person name="Boedeker C."/>
            <person name="Pinto D."/>
            <person name="Vollmers J."/>
            <person name="Rivas-Marin E."/>
            <person name="Kohn T."/>
            <person name="Peeters S.H."/>
            <person name="Heuer A."/>
            <person name="Rast P."/>
            <person name="Oberbeckmann S."/>
            <person name="Bunk B."/>
            <person name="Jeske O."/>
            <person name="Meyerdierks A."/>
            <person name="Storesund J.E."/>
            <person name="Kallscheuer N."/>
            <person name="Luecker S."/>
            <person name="Lage O.M."/>
            <person name="Pohl T."/>
            <person name="Merkel B.J."/>
            <person name="Hornburger P."/>
            <person name="Mueller R.-W."/>
            <person name="Bruemmer F."/>
            <person name="Labrenz M."/>
            <person name="Spormann A.M."/>
            <person name="Op Den Camp H."/>
            <person name="Overmann J."/>
            <person name="Amann R."/>
            <person name="Jetten M.S.M."/>
            <person name="Mascher T."/>
            <person name="Medema M.H."/>
            <person name="Devos D.P."/>
            <person name="Kaster A.-K."/>
            <person name="Ovreas L."/>
            <person name="Rohde M."/>
            <person name="Galperin M.Y."/>
            <person name="Jogler C."/>
        </authorList>
    </citation>
    <scope>NUCLEOTIDE SEQUENCE [LARGE SCALE GENOMIC DNA]</scope>
    <source>
        <strain evidence="2 3">Pla22</strain>
    </source>
</reference>
<feature type="transmembrane region" description="Helical" evidence="1">
    <location>
        <begin position="122"/>
        <end position="150"/>
    </location>
</feature>
<comment type="caution">
    <text evidence="2">The sequence shown here is derived from an EMBL/GenBank/DDBJ whole genome shotgun (WGS) entry which is preliminary data.</text>
</comment>
<protein>
    <submittedName>
        <fullName evidence="2">Uncharacterized protein</fullName>
    </submittedName>
</protein>
<feature type="transmembrane region" description="Helical" evidence="1">
    <location>
        <begin position="178"/>
        <end position="199"/>
    </location>
</feature>
<keyword evidence="1" id="KW-1133">Transmembrane helix</keyword>
<dbReference type="AlphaFoldDB" id="A0A5C5WTY2"/>
<sequence length="202" mass="21787">MSNNPNDTQSSSDPFAVNPYAATSNVGSATQGAEDVEVYRRQYLQHEASVKSVGMLYYLSAMLLIFVGGLMAALAFAGPGNGGQNPTPTVLIVVLGAVYLGLGLFQFFVARGLRRFESWARIATVVLSIIGLLAFPIGTLISAYVLYLMLSEKGQIVFSDWYQQVMERTPHIKYKTSIIVWVFVALLASIVIVALIAAVGTA</sequence>
<accession>A0A5C5WTY2</accession>
<dbReference type="OrthoDB" id="291010at2"/>
<feature type="transmembrane region" description="Helical" evidence="1">
    <location>
        <begin position="56"/>
        <end position="77"/>
    </location>
</feature>
<keyword evidence="3" id="KW-1185">Reference proteome</keyword>
<evidence type="ECO:0000313" key="2">
    <source>
        <dbReference type="EMBL" id="TWT54028.1"/>
    </source>
</evidence>
<dbReference type="RefSeq" id="WP_146514143.1">
    <property type="nucleotide sequence ID" value="NZ_SJPI01000001.1"/>
</dbReference>